<dbReference type="GO" id="GO:0080162">
    <property type="term" value="P:endoplasmic reticulum to cytosol auxin transport"/>
    <property type="evidence" value="ECO:0007669"/>
    <property type="project" value="InterPro"/>
</dbReference>
<evidence type="ECO:0000256" key="5">
    <source>
        <dbReference type="ARBA" id="ARBA00023136"/>
    </source>
</evidence>
<dbReference type="EMBL" id="JAGFBR010000009">
    <property type="protein sequence ID" value="KAH0460845.1"/>
    <property type="molecule type" value="Genomic_DNA"/>
</dbReference>
<feature type="transmembrane region" description="Helical" evidence="9">
    <location>
        <begin position="34"/>
        <end position="65"/>
    </location>
</feature>
<comment type="function">
    <text evidence="7">Involved in cellular auxin homeostasis by regulating auxin metabolism. Regulates intracellular auxin accumulation at the endoplasmic reticulum and thus auxin availability for nuclear auxin signaling.</text>
</comment>
<comment type="subcellular location">
    <subcellularLocation>
        <location evidence="1">Endoplasmic reticulum membrane</location>
        <topology evidence="1">Multi-pass membrane protein</topology>
    </subcellularLocation>
</comment>
<feature type="transmembrane region" description="Helical" evidence="9">
    <location>
        <begin position="387"/>
        <end position="408"/>
    </location>
</feature>
<dbReference type="GO" id="GO:0009734">
    <property type="term" value="P:auxin-activated signaling pathway"/>
    <property type="evidence" value="ECO:0007669"/>
    <property type="project" value="UniProtKB-KW"/>
</dbReference>
<feature type="transmembrane region" description="Helical" evidence="9">
    <location>
        <begin position="101"/>
        <end position="125"/>
    </location>
</feature>
<dbReference type="PANTHER" id="PTHR31651">
    <property type="match status" value="1"/>
</dbReference>
<feature type="transmembrane region" description="Helical" evidence="9">
    <location>
        <begin position="420"/>
        <end position="442"/>
    </location>
</feature>
<keyword evidence="3 9" id="KW-0812">Transmembrane</keyword>
<evidence type="ECO:0008006" key="12">
    <source>
        <dbReference type="Google" id="ProtNLM"/>
    </source>
</evidence>
<evidence type="ECO:0000256" key="3">
    <source>
        <dbReference type="ARBA" id="ARBA00022692"/>
    </source>
</evidence>
<evidence type="ECO:0000256" key="1">
    <source>
        <dbReference type="ARBA" id="ARBA00004477"/>
    </source>
</evidence>
<accession>A0AAV7GGD3</accession>
<feature type="transmembrane region" description="Helical" evidence="9">
    <location>
        <begin position="323"/>
        <end position="341"/>
    </location>
</feature>
<evidence type="ECO:0000313" key="11">
    <source>
        <dbReference type="Proteomes" id="UP000775213"/>
    </source>
</evidence>
<protein>
    <recommendedName>
        <fullName evidence="12">Protein PIN-LIKES 3-like</fullName>
    </recommendedName>
</protein>
<evidence type="ECO:0000256" key="2">
    <source>
        <dbReference type="ARBA" id="ARBA00022448"/>
    </source>
</evidence>
<keyword evidence="2" id="KW-0813">Transport</keyword>
<dbReference type="Proteomes" id="UP000775213">
    <property type="component" value="Unassembled WGS sequence"/>
</dbReference>
<evidence type="ECO:0000256" key="6">
    <source>
        <dbReference type="ARBA" id="ARBA00023294"/>
    </source>
</evidence>
<evidence type="ECO:0000313" key="10">
    <source>
        <dbReference type="EMBL" id="KAH0460845.1"/>
    </source>
</evidence>
<feature type="transmembrane region" description="Helical" evidence="9">
    <location>
        <begin position="177"/>
        <end position="199"/>
    </location>
</feature>
<feature type="transmembrane region" description="Helical" evidence="9">
    <location>
        <begin position="283"/>
        <end position="303"/>
    </location>
</feature>
<feature type="transmembrane region" description="Helical" evidence="9">
    <location>
        <begin position="137"/>
        <end position="157"/>
    </location>
</feature>
<evidence type="ECO:0000256" key="4">
    <source>
        <dbReference type="ARBA" id="ARBA00022989"/>
    </source>
</evidence>
<keyword evidence="5 9" id="KW-0472">Membrane</keyword>
<name>A0AAV7GGD3_DENCH</name>
<sequence length="445" mass="47809">MAKAVIGFCEQKLLLLSSASNIGEGRSVLNKMGIFQLFIAASVPVLKVLIVTGVGAFIATDYIGVLDKEARKHLNNVVFYVFNPALVATNLARTITLESVVLLWFMPINILLTFLIGSAFGWVLIQITKAPHQLRGLILGCCAAGNLGNMLLITVPATCKEKGSPFGAPDVCSKFGITYASLSMAIGAIFLWSYVYNIVRISSRQTEDKQNAIDQVPKLESTVDCAKLIPGNCTNVKDIETCSALVTCKDDCEITQPLSAEYSTKRKVSLLQNKQSAINFRNLLSPSTIGVIIGFTVGVIAPIRKTLIVESAPLHVIQDSASLISDGAIPSLTLILGGNLLQGLRSSSIRASVIIGVIVVRYLLLPLVGIAIVKGAVLLGLVHADPLYQFVLLVQYALPPAMNIGTITQLFGAGESECSVLFLWTYALASVALTLWSTYFMWLVS</sequence>
<dbReference type="Pfam" id="PF03547">
    <property type="entry name" value="Mem_trans"/>
    <property type="match status" value="1"/>
</dbReference>
<dbReference type="GO" id="GO:0005789">
    <property type="term" value="C:endoplasmic reticulum membrane"/>
    <property type="evidence" value="ECO:0007669"/>
    <property type="project" value="UniProtKB-SubCell"/>
</dbReference>
<feature type="transmembrane region" description="Helical" evidence="9">
    <location>
        <begin position="77"/>
        <end position="95"/>
    </location>
</feature>
<organism evidence="10 11">
    <name type="scientific">Dendrobium chrysotoxum</name>
    <name type="common">Orchid</name>
    <dbReference type="NCBI Taxonomy" id="161865"/>
    <lineage>
        <taxon>Eukaryota</taxon>
        <taxon>Viridiplantae</taxon>
        <taxon>Streptophyta</taxon>
        <taxon>Embryophyta</taxon>
        <taxon>Tracheophyta</taxon>
        <taxon>Spermatophyta</taxon>
        <taxon>Magnoliopsida</taxon>
        <taxon>Liliopsida</taxon>
        <taxon>Asparagales</taxon>
        <taxon>Orchidaceae</taxon>
        <taxon>Epidendroideae</taxon>
        <taxon>Malaxideae</taxon>
        <taxon>Dendrobiinae</taxon>
        <taxon>Dendrobium</taxon>
    </lineage>
</organism>
<proteinExistence type="inferred from homology"/>
<dbReference type="InterPro" id="IPR045033">
    <property type="entry name" value="PILS1/3/4/5/7"/>
</dbReference>
<evidence type="ECO:0000256" key="9">
    <source>
        <dbReference type="SAM" id="Phobius"/>
    </source>
</evidence>
<keyword evidence="4 9" id="KW-1133">Transmembrane helix</keyword>
<reference evidence="10 11" key="1">
    <citation type="journal article" date="2021" name="Hortic Res">
        <title>Chromosome-scale assembly of the Dendrobium chrysotoxum genome enhances the understanding of orchid evolution.</title>
        <authorList>
            <person name="Zhang Y."/>
            <person name="Zhang G.Q."/>
            <person name="Zhang D."/>
            <person name="Liu X.D."/>
            <person name="Xu X.Y."/>
            <person name="Sun W.H."/>
            <person name="Yu X."/>
            <person name="Zhu X."/>
            <person name="Wang Z.W."/>
            <person name="Zhao X."/>
            <person name="Zhong W.Y."/>
            <person name="Chen H."/>
            <person name="Yin W.L."/>
            <person name="Huang T."/>
            <person name="Niu S.C."/>
            <person name="Liu Z.J."/>
        </authorList>
    </citation>
    <scope>NUCLEOTIDE SEQUENCE [LARGE SCALE GENOMIC DNA]</scope>
    <source>
        <strain evidence="10">Lindl</strain>
    </source>
</reference>
<dbReference type="InterPro" id="IPR004776">
    <property type="entry name" value="Mem_transp_PIN-like"/>
</dbReference>
<comment type="caution">
    <text evidence="10">The sequence shown here is derived from an EMBL/GenBank/DDBJ whole genome shotgun (WGS) entry which is preliminary data.</text>
</comment>
<keyword evidence="6" id="KW-0927">Auxin signaling pathway</keyword>
<evidence type="ECO:0000256" key="8">
    <source>
        <dbReference type="ARBA" id="ARBA00025752"/>
    </source>
</evidence>
<dbReference type="PANTHER" id="PTHR31651:SF33">
    <property type="entry name" value="PROTEIN PIN-LIKES 1"/>
    <property type="match status" value="1"/>
</dbReference>
<dbReference type="AlphaFoldDB" id="A0AAV7GGD3"/>
<keyword evidence="11" id="KW-1185">Reference proteome</keyword>
<evidence type="ECO:0000256" key="7">
    <source>
        <dbReference type="ARBA" id="ARBA00025100"/>
    </source>
</evidence>
<feature type="transmembrane region" description="Helical" evidence="9">
    <location>
        <begin position="353"/>
        <end position="381"/>
    </location>
</feature>
<comment type="similarity">
    <text evidence="8">Belongs to the auxin efflux carrier (TC 2.A.69.2) family.</text>
</comment>
<gene>
    <name evidence="10" type="ORF">IEQ34_008420</name>
</gene>